<protein>
    <recommendedName>
        <fullName evidence="1">Serine aminopeptidase S33 domain-containing protein</fullName>
    </recommendedName>
</protein>
<accession>A0A1L7T7E4</accession>
<evidence type="ECO:0000313" key="2">
    <source>
        <dbReference type="EMBL" id="CVK94630.1"/>
    </source>
</evidence>
<proteinExistence type="predicted"/>
<dbReference type="EMBL" id="FCQH01000006">
    <property type="protein sequence ID" value="CVK94630.1"/>
    <property type="molecule type" value="Genomic_DNA"/>
</dbReference>
<dbReference type="RefSeq" id="XP_041682956.1">
    <property type="nucleotide sequence ID" value="XM_041832499.1"/>
</dbReference>
<keyword evidence="3" id="KW-1185">Reference proteome</keyword>
<dbReference type="SUPFAM" id="SSF53474">
    <property type="entry name" value="alpha/beta-Hydrolases"/>
    <property type="match status" value="1"/>
</dbReference>
<reference evidence="3" key="1">
    <citation type="journal article" date="2016" name="Genome Biol. Evol.">
        <title>Comparative 'omics' of the Fusarium fujikuroi species complex highlights differences in genetic potential and metabolite synthesis.</title>
        <authorList>
            <person name="Niehaus E.-M."/>
            <person name="Muensterkoetter M."/>
            <person name="Proctor R.H."/>
            <person name="Brown D.W."/>
            <person name="Sharon A."/>
            <person name="Idan Y."/>
            <person name="Oren-Young L."/>
            <person name="Sieber C.M."/>
            <person name="Novak O."/>
            <person name="Pencik A."/>
            <person name="Tarkowska D."/>
            <person name="Hromadova K."/>
            <person name="Freeman S."/>
            <person name="Maymon M."/>
            <person name="Elazar M."/>
            <person name="Youssef S.A."/>
            <person name="El-Shabrawy E.S.M."/>
            <person name="Shalaby A.B.A."/>
            <person name="Houterman P."/>
            <person name="Brock N.L."/>
            <person name="Burkhardt I."/>
            <person name="Tsavkelova E.A."/>
            <person name="Dickschat J.S."/>
            <person name="Galuszka P."/>
            <person name="Gueldener U."/>
            <person name="Tudzynski B."/>
        </authorList>
    </citation>
    <scope>NUCLEOTIDE SEQUENCE [LARGE SCALE GENOMIC DNA]</scope>
    <source>
        <strain evidence="3">MRC7560</strain>
    </source>
</reference>
<dbReference type="AlphaFoldDB" id="A0A1L7T7E4"/>
<name>A0A1L7T7E4_FUSMA</name>
<gene>
    <name evidence="2" type="ORF">FMAN_03652</name>
</gene>
<evidence type="ECO:0000313" key="3">
    <source>
        <dbReference type="Proteomes" id="UP000184255"/>
    </source>
</evidence>
<dbReference type="InterPro" id="IPR051044">
    <property type="entry name" value="MAG_DAG_Lipase"/>
</dbReference>
<dbReference type="GeneID" id="65082923"/>
<comment type="caution">
    <text evidence="2">The sequence shown here is derived from an EMBL/GenBank/DDBJ whole genome shotgun (WGS) entry which is preliminary data.</text>
</comment>
<organism evidence="2 3">
    <name type="scientific">Fusarium mangiferae</name>
    <name type="common">Mango malformation disease fungus</name>
    <dbReference type="NCBI Taxonomy" id="192010"/>
    <lineage>
        <taxon>Eukaryota</taxon>
        <taxon>Fungi</taxon>
        <taxon>Dikarya</taxon>
        <taxon>Ascomycota</taxon>
        <taxon>Pezizomycotina</taxon>
        <taxon>Sordariomycetes</taxon>
        <taxon>Hypocreomycetidae</taxon>
        <taxon>Hypocreales</taxon>
        <taxon>Nectriaceae</taxon>
        <taxon>Fusarium</taxon>
        <taxon>Fusarium fujikuroi species complex</taxon>
    </lineage>
</organism>
<feature type="domain" description="Serine aminopeptidase S33" evidence="1">
    <location>
        <begin position="29"/>
        <end position="157"/>
    </location>
</feature>
<dbReference type="Pfam" id="PF12146">
    <property type="entry name" value="Hydrolase_4"/>
    <property type="match status" value="1"/>
</dbReference>
<dbReference type="Gene3D" id="3.40.50.1820">
    <property type="entry name" value="alpha/beta hydrolase"/>
    <property type="match status" value="1"/>
</dbReference>
<dbReference type="Proteomes" id="UP000184255">
    <property type="component" value="Unassembled WGS sequence"/>
</dbReference>
<dbReference type="InterPro" id="IPR022742">
    <property type="entry name" value="Hydrolase_4"/>
</dbReference>
<dbReference type="InterPro" id="IPR029058">
    <property type="entry name" value="AB_hydrolase_fold"/>
</dbReference>
<dbReference type="VEuPathDB" id="FungiDB:FMAN_03652"/>
<evidence type="ECO:0000259" key="1">
    <source>
        <dbReference type="Pfam" id="PF12146"/>
    </source>
</evidence>
<sequence length="169" mass="18223">MMLDLESQPNHIHFDLPSGVFVHRWLCDSSRAIVILQHGFAEYAERYVWSHAKLIPVLNAQGFEVWAMDLWGHGRSPGNRGVVDVQKAVDDHIQIRHRAATLGLHVFLFGHSLGGLITAASAARDASPPNDGVVLSSPALPAAMIAPGERALGLLARSVVQIGTGLAGW</sequence>
<dbReference type="PANTHER" id="PTHR11614">
    <property type="entry name" value="PHOSPHOLIPASE-RELATED"/>
    <property type="match status" value="1"/>
</dbReference>